<name>A0ABU0LF36_XANAG</name>
<accession>A0ABU0LF36</accession>
<evidence type="ECO:0000256" key="7">
    <source>
        <dbReference type="SAM" id="SignalP"/>
    </source>
</evidence>
<organism evidence="9 10">
    <name type="scientific">Xanthobacter agilis</name>
    <dbReference type="NCBI Taxonomy" id="47492"/>
    <lineage>
        <taxon>Bacteria</taxon>
        <taxon>Pseudomonadati</taxon>
        <taxon>Pseudomonadota</taxon>
        <taxon>Alphaproteobacteria</taxon>
        <taxon>Hyphomicrobiales</taxon>
        <taxon>Xanthobacteraceae</taxon>
        <taxon>Xanthobacter</taxon>
    </lineage>
</organism>
<feature type="signal peptide" evidence="7">
    <location>
        <begin position="1"/>
        <end position="39"/>
    </location>
</feature>
<evidence type="ECO:0000256" key="2">
    <source>
        <dbReference type="ARBA" id="ARBA00005182"/>
    </source>
</evidence>
<dbReference type="EMBL" id="JAUSVY010000005">
    <property type="protein sequence ID" value="MDQ0505739.1"/>
    <property type="molecule type" value="Genomic_DNA"/>
</dbReference>
<evidence type="ECO:0000313" key="10">
    <source>
        <dbReference type="Proteomes" id="UP001241747"/>
    </source>
</evidence>
<comment type="caution">
    <text evidence="9">The sequence shown here is derived from an EMBL/GenBank/DDBJ whole genome shotgun (WGS) entry which is preliminary data.</text>
</comment>
<dbReference type="Proteomes" id="UP001241747">
    <property type="component" value="Unassembled WGS sequence"/>
</dbReference>
<proteinExistence type="predicted"/>
<evidence type="ECO:0000256" key="4">
    <source>
        <dbReference type="ARBA" id="ARBA00022729"/>
    </source>
</evidence>
<protein>
    <submittedName>
        <fullName evidence="9">Alginate O-acetyltransferase complex protein AlgJ</fullName>
    </submittedName>
</protein>
<evidence type="ECO:0000256" key="1">
    <source>
        <dbReference type="ARBA" id="ARBA00004418"/>
    </source>
</evidence>
<comment type="subcellular location">
    <subcellularLocation>
        <location evidence="1">Periplasm</location>
    </subcellularLocation>
</comment>
<keyword evidence="3" id="KW-0808">Transferase</keyword>
<evidence type="ECO:0000256" key="6">
    <source>
        <dbReference type="ARBA" id="ARBA00022841"/>
    </source>
</evidence>
<sequence length="337" mass="35917">MTHPFSRPFGTAGKLLRGAALAVGLGAASLAAGVAPALAQSGIIQGQGGWLFPGWESLSVLDKAGIARTIGLLKDTQTALAAKNIKLLPVVVPLKASFYTDKLPDGTKISAEIAGQYDYILAELKKARLDTVDLRPALKSVQTGKQVIFYRADYHWSVWSAEAAADAVAQAIKASGVKLAGAAGSGDKLGSWVTQRHLGDLAERFLTPDQQKQVGPDLYTVRMQPEAKGGLVDTASAPVHVVGNSFVQPYLGFPQKLSSALDRPVALTWNPGNVGPWVTFLQFTSAPDFARNPPQVVVWQFNEGPFHSAPEATDQWDASSIMTAQQFRDRMQAAVGK</sequence>
<comment type="pathway">
    <text evidence="2">Glycan biosynthesis; alginate biosynthesis.</text>
</comment>
<evidence type="ECO:0000259" key="8">
    <source>
        <dbReference type="Pfam" id="PF16822"/>
    </source>
</evidence>
<keyword evidence="5" id="KW-0574">Periplasm</keyword>
<gene>
    <name evidence="9" type="ORF">QOZ94_002539</name>
</gene>
<feature type="chain" id="PRO_5045724057" evidence="7">
    <location>
        <begin position="40"/>
        <end position="337"/>
    </location>
</feature>
<keyword evidence="6" id="KW-0016">Alginate biosynthesis</keyword>
<keyword evidence="4 7" id="KW-0732">Signal</keyword>
<reference evidence="9 10" key="1">
    <citation type="submission" date="2023-07" db="EMBL/GenBank/DDBJ databases">
        <title>Genomic Encyclopedia of Type Strains, Phase IV (KMG-IV): sequencing the most valuable type-strain genomes for metagenomic binning, comparative biology and taxonomic classification.</title>
        <authorList>
            <person name="Goeker M."/>
        </authorList>
    </citation>
    <scope>NUCLEOTIDE SEQUENCE [LARGE SCALE GENOMIC DNA]</scope>
    <source>
        <strain evidence="9 10">DSM 3770</strain>
    </source>
</reference>
<feature type="domain" description="AlgX/AlgJ SGNH hydrolase-like" evidence="8">
    <location>
        <begin position="43"/>
        <end position="303"/>
    </location>
</feature>
<evidence type="ECO:0000256" key="5">
    <source>
        <dbReference type="ARBA" id="ARBA00022764"/>
    </source>
</evidence>
<evidence type="ECO:0000313" key="9">
    <source>
        <dbReference type="EMBL" id="MDQ0505739.1"/>
    </source>
</evidence>
<dbReference type="InterPro" id="IPR031811">
    <property type="entry name" value="ALGX/ALGJ_SGNH-like"/>
</dbReference>
<dbReference type="RefSeq" id="WP_237345467.1">
    <property type="nucleotide sequence ID" value="NZ_JABWGX010000010.1"/>
</dbReference>
<evidence type="ECO:0000256" key="3">
    <source>
        <dbReference type="ARBA" id="ARBA00022679"/>
    </source>
</evidence>
<dbReference type="Pfam" id="PF16822">
    <property type="entry name" value="ALGX"/>
    <property type="match status" value="1"/>
</dbReference>
<keyword evidence="10" id="KW-1185">Reference proteome</keyword>